<evidence type="ECO:0000256" key="1">
    <source>
        <dbReference type="SAM" id="Phobius"/>
    </source>
</evidence>
<dbReference type="EMBL" id="FN554973">
    <property type="protein sequence ID" value="CBH16693.1"/>
    <property type="molecule type" value="Genomic_DNA"/>
</dbReference>
<keyword evidence="1" id="KW-1133">Transmembrane helix</keyword>
<evidence type="ECO:0000313" key="3">
    <source>
        <dbReference type="Proteomes" id="UP000002316"/>
    </source>
</evidence>
<accession>D0A0D5</accession>
<dbReference type="KEGG" id="tbg:TbgDal_X17960"/>
<dbReference type="AlphaFoldDB" id="D0A0D5"/>
<keyword evidence="1" id="KW-0812">Transmembrane</keyword>
<protein>
    <submittedName>
        <fullName evidence="2">Uncharacterized protein</fullName>
    </submittedName>
</protein>
<evidence type="ECO:0000313" key="2">
    <source>
        <dbReference type="EMBL" id="CBH16693.1"/>
    </source>
</evidence>
<name>D0A0D5_TRYB9</name>
<reference evidence="3" key="1">
    <citation type="journal article" date="2010" name="PLoS Negl. Trop. Dis.">
        <title>The genome sequence of Trypanosoma brucei gambiense, causative agent of chronic human african trypanosomiasis.</title>
        <authorList>
            <person name="Jackson A.P."/>
            <person name="Sanders M."/>
            <person name="Berry A."/>
            <person name="McQuillan J."/>
            <person name="Aslett M.A."/>
            <person name="Quail M.A."/>
            <person name="Chukualim B."/>
            <person name="Capewell P."/>
            <person name="MacLeod A."/>
            <person name="Melville S.E."/>
            <person name="Gibson W."/>
            <person name="Barry J.D."/>
            <person name="Berriman M."/>
            <person name="Hertz-Fowler C."/>
        </authorList>
    </citation>
    <scope>NUCLEOTIDE SEQUENCE [LARGE SCALE GENOMIC DNA]</scope>
    <source>
        <strain evidence="3">MHOM/CI/86/DAL972</strain>
    </source>
</reference>
<gene>
    <name evidence="2" type="ORF">TbgDal_X17960</name>
</gene>
<dbReference type="GeneID" id="23865038"/>
<dbReference type="Proteomes" id="UP000002316">
    <property type="component" value="Chromosome 10"/>
</dbReference>
<sequence length="104" mass="11694">MRWKGSECFAALIGTFSHAVVCTPLFNIRLGKGSASLSCDLRYVRLPFTLCKHSLNLISSLLHNTSLPHMKWLEGAVLSDNLAFFVFFFLVVVVEEGECNFHDK</sequence>
<proteinExistence type="predicted"/>
<dbReference type="RefSeq" id="XP_011778957.1">
    <property type="nucleotide sequence ID" value="XM_011780655.1"/>
</dbReference>
<keyword evidence="1" id="KW-0472">Membrane</keyword>
<feature type="transmembrane region" description="Helical" evidence="1">
    <location>
        <begin position="72"/>
        <end position="94"/>
    </location>
</feature>
<organism evidence="2 3">
    <name type="scientific">Trypanosoma brucei gambiense (strain MHOM/CI/86/DAL972)</name>
    <dbReference type="NCBI Taxonomy" id="679716"/>
    <lineage>
        <taxon>Eukaryota</taxon>
        <taxon>Discoba</taxon>
        <taxon>Euglenozoa</taxon>
        <taxon>Kinetoplastea</taxon>
        <taxon>Metakinetoplastina</taxon>
        <taxon>Trypanosomatida</taxon>
        <taxon>Trypanosomatidae</taxon>
        <taxon>Trypanosoma</taxon>
    </lineage>
</organism>